<organism evidence="1 2">
    <name type="scientific">Zalaria obscura</name>
    <dbReference type="NCBI Taxonomy" id="2024903"/>
    <lineage>
        <taxon>Eukaryota</taxon>
        <taxon>Fungi</taxon>
        <taxon>Dikarya</taxon>
        <taxon>Ascomycota</taxon>
        <taxon>Pezizomycotina</taxon>
        <taxon>Dothideomycetes</taxon>
        <taxon>Dothideomycetidae</taxon>
        <taxon>Dothideales</taxon>
        <taxon>Zalariaceae</taxon>
        <taxon>Zalaria</taxon>
    </lineage>
</organism>
<accession>A0ACC3SLP8</accession>
<comment type="caution">
    <text evidence="1">The sequence shown here is derived from an EMBL/GenBank/DDBJ whole genome shotgun (WGS) entry which is preliminary data.</text>
</comment>
<sequence>MFVRKVKPQQQENKPTMSPPSLSDTPQAYLKAHSSQSNLLVVSAAVFHKDRLLIIQRAENERSWPSCWEMPGGSAEPSDKTVRDALARELFEETGLRMTEAVKEVLPVVTFTTGWVPRERKWLKITFVVEVEKVDKADGKAVRKDDVVEKLAEEARMNQLEEELEVQDTTRGTEESAAEKATMQHLEEELEVDSSLGGTKGDIANMYEKVKKELPTHSLGKDTTSTADDVAELSVKVDPKEHQAFMWATEQDIVHASVADDIRSGALDRPDAEGIDKDGEESKEKSQSPALTLVTEDQRRVMLEAFRLHREH</sequence>
<name>A0ACC3SLP8_9PEZI</name>
<reference evidence="1" key="1">
    <citation type="submission" date="2024-02" db="EMBL/GenBank/DDBJ databases">
        <title>Metagenome Assembled Genome of Zalaria obscura JY119.</title>
        <authorList>
            <person name="Vighnesh L."/>
            <person name="Jagadeeshwari U."/>
            <person name="Venkata Ramana C."/>
            <person name="Sasikala C."/>
        </authorList>
    </citation>
    <scope>NUCLEOTIDE SEQUENCE</scope>
    <source>
        <strain evidence="1">JY119</strain>
    </source>
</reference>
<proteinExistence type="predicted"/>
<gene>
    <name evidence="1" type="ORF">M8818_002916</name>
</gene>
<dbReference type="Proteomes" id="UP001320706">
    <property type="component" value="Unassembled WGS sequence"/>
</dbReference>
<keyword evidence="2" id="KW-1185">Reference proteome</keyword>
<evidence type="ECO:0000313" key="1">
    <source>
        <dbReference type="EMBL" id="KAK8213612.1"/>
    </source>
</evidence>
<evidence type="ECO:0000313" key="2">
    <source>
        <dbReference type="Proteomes" id="UP001320706"/>
    </source>
</evidence>
<protein>
    <submittedName>
        <fullName evidence="1">Uncharacterized protein</fullName>
    </submittedName>
</protein>
<dbReference type="EMBL" id="JAMKPW020000011">
    <property type="protein sequence ID" value="KAK8213612.1"/>
    <property type="molecule type" value="Genomic_DNA"/>
</dbReference>